<accession>A0A5E4RZV1</accession>
<name>A0A5E4RZV1_9BURK</name>
<evidence type="ECO:0000256" key="3">
    <source>
        <dbReference type="RuleBase" id="RU003616"/>
    </source>
</evidence>
<dbReference type="OrthoDB" id="9788892at2"/>
<organism evidence="6 7">
    <name type="scientific">Pandoraea nosoerga</name>
    <dbReference type="NCBI Taxonomy" id="2508296"/>
    <lineage>
        <taxon>Bacteria</taxon>
        <taxon>Pseudomonadati</taxon>
        <taxon>Pseudomonadota</taxon>
        <taxon>Betaproteobacteria</taxon>
        <taxon>Burkholderiales</taxon>
        <taxon>Burkholderiaceae</taxon>
        <taxon>Pandoraea</taxon>
    </lineage>
</organism>
<dbReference type="Gene3D" id="2.60.40.790">
    <property type="match status" value="1"/>
</dbReference>
<feature type="region of interest" description="Disordered" evidence="4">
    <location>
        <begin position="1"/>
        <end position="26"/>
    </location>
</feature>
<comment type="similarity">
    <text evidence="2 3">Belongs to the small heat shock protein (HSP20) family.</text>
</comment>
<evidence type="ECO:0000256" key="2">
    <source>
        <dbReference type="PROSITE-ProRule" id="PRU00285"/>
    </source>
</evidence>
<evidence type="ECO:0000313" key="6">
    <source>
        <dbReference type="EMBL" id="VVD69026.1"/>
    </source>
</evidence>
<evidence type="ECO:0000256" key="4">
    <source>
        <dbReference type="SAM" id="MobiDB-lite"/>
    </source>
</evidence>
<evidence type="ECO:0000259" key="5">
    <source>
        <dbReference type="PROSITE" id="PS01031"/>
    </source>
</evidence>
<dbReference type="CDD" id="cd06464">
    <property type="entry name" value="ACD_sHsps-like"/>
    <property type="match status" value="1"/>
</dbReference>
<dbReference type="InterPro" id="IPR044587">
    <property type="entry name" value="HSP21-like"/>
</dbReference>
<feature type="domain" description="SHSP" evidence="5">
    <location>
        <begin position="24"/>
        <end position="135"/>
    </location>
</feature>
<proteinExistence type="inferred from homology"/>
<protein>
    <submittedName>
        <fullName evidence="6">Heat-shock protein</fullName>
    </submittedName>
</protein>
<dbReference type="PANTHER" id="PTHR46733:SF4">
    <property type="entry name" value="HEAT SHOCK PROTEIN 21, CHLOROPLASTIC"/>
    <property type="match status" value="1"/>
</dbReference>
<dbReference type="EMBL" id="CABPSC010000001">
    <property type="protein sequence ID" value="VVD69026.1"/>
    <property type="molecule type" value="Genomic_DNA"/>
</dbReference>
<dbReference type="Pfam" id="PF00011">
    <property type="entry name" value="HSP20"/>
    <property type="match status" value="1"/>
</dbReference>
<gene>
    <name evidence="6" type="ORF">PNO31109_00500</name>
</gene>
<dbReference type="PROSITE" id="PS01031">
    <property type="entry name" value="SHSP"/>
    <property type="match status" value="1"/>
</dbReference>
<evidence type="ECO:0000313" key="7">
    <source>
        <dbReference type="Proteomes" id="UP000367825"/>
    </source>
</evidence>
<sequence length="135" mass="14994">MNANSQLTTTSQGQAPSRPTTQEPRHLTVCPAVDIVEDEHGVTLWADLPGVSKDKLDIRVQDGTLSIEGEAMVPAPQNLRLQHAELKEPRFSRAFMLSADFDTSKIEAQLRDGVLRLTVPRREEARPRKIEVQAA</sequence>
<feature type="compositionally biased region" description="Polar residues" evidence="4">
    <location>
        <begin position="1"/>
        <end position="22"/>
    </location>
</feature>
<dbReference type="GO" id="GO:0009408">
    <property type="term" value="P:response to heat"/>
    <property type="evidence" value="ECO:0007669"/>
    <property type="project" value="InterPro"/>
</dbReference>
<reference evidence="6 7" key="1">
    <citation type="submission" date="2019-08" db="EMBL/GenBank/DDBJ databases">
        <authorList>
            <person name="Peeters C."/>
        </authorList>
    </citation>
    <scope>NUCLEOTIDE SEQUENCE [LARGE SCALE GENOMIC DNA]</scope>
    <source>
        <strain evidence="6 7">LMG 31109</strain>
    </source>
</reference>
<dbReference type="Proteomes" id="UP000367825">
    <property type="component" value="Unassembled WGS sequence"/>
</dbReference>
<dbReference type="InterPro" id="IPR008978">
    <property type="entry name" value="HSP20-like_chaperone"/>
</dbReference>
<dbReference type="AlphaFoldDB" id="A0A5E4RZV1"/>
<keyword evidence="7" id="KW-1185">Reference proteome</keyword>
<dbReference type="RefSeq" id="WP_150554032.1">
    <property type="nucleotide sequence ID" value="NZ_CABPSC010000001.1"/>
</dbReference>
<dbReference type="InterPro" id="IPR002068">
    <property type="entry name" value="A-crystallin/Hsp20_dom"/>
</dbReference>
<keyword evidence="1" id="KW-0346">Stress response</keyword>
<dbReference type="PANTHER" id="PTHR46733">
    <property type="entry name" value="26.5 KDA HEAT SHOCK PROTEIN, MITOCHONDRIAL"/>
    <property type="match status" value="1"/>
</dbReference>
<evidence type="ECO:0000256" key="1">
    <source>
        <dbReference type="ARBA" id="ARBA00023016"/>
    </source>
</evidence>
<dbReference type="SUPFAM" id="SSF49764">
    <property type="entry name" value="HSP20-like chaperones"/>
    <property type="match status" value="1"/>
</dbReference>